<gene>
    <name evidence="1" type="ORF">QYT958_LOCUS48744</name>
</gene>
<comment type="caution">
    <text evidence="1">The sequence shown here is derived from an EMBL/GenBank/DDBJ whole genome shotgun (WGS) entry which is preliminary data.</text>
</comment>
<dbReference type="AlphaFoldDB" id="A0A822GR05"/>
<evidence type="ECO:0000313" key="2">
    <source>
        <dbReference type="Proteomes" id="UP000663848"/>
    </source>
</evidence>
<accession>A0A822GR05</accession>
<feature type="non-terminal residue" evidence="1">
    <location>
        <position position="1"/>
    </location>
</feature>
<name>A0A822GR05_9BILA</name>
<evidence type="ECO:0000313" key="1">
    <source>
        <dbReference type="EMBL" id="CAF5153175.1"/>
    </source>
</evidence>
<dbReference type="EMBL" id="CAJOBR010101678">
    <property type="protein sequence ID" value="CAF5153175.1"/>
    <property type="molecule type" value="Genomic_DNA"/>
</dbReference>
<feature type="non-terminal residue" evidence="1">
    <location>
        <position position="65"/>
    </location>
</feature>
<proteinExistence type="predicted"/>
<organism evidence="1 2">
    <name type="scientific">Rotaria socialis</name>
    <dbReference type="NCBI Taxonomy" id="392032"/>
    <lineage>
        <taxon>Eukaryota</taxon>
        <taxon>Metazoa</taxon>
        <taxon>Spiralia</taxon>
        <taxon>Gnathifera</taxon>
        <taxon>Rotifera</taxon>
        <taxon>Eurotatoria</taxon>
        <taxon>Bdelloidea</taxon>
        <taxon>Philodinida</taxon>
        <taxon>Philodinidae</taxon>
        <taxon>Rotaria</taxon>
    </lineage>
</organism>
<protein>
    <submittedName>
        <fullName evidence="1">Uncharacterized protein</fullName>
    </submittedName>
</protein>
<dbReference type="Proteomes" id="UP000663848">
    <property type="component" value="Unassembled WGS sequence"/>
</dbReference>
<reference evidence="1" key="1">
    <citation type="submission" date="2021-02" db="EMBL/GenBank/DDBJ databases">
        <authorList>
            <person name="Nowell W R."/>
        </authorList>
    </citation>
    <scope>NUCLEOTIDE SEQUENCE</scope>
</reference>
<sequence length="65" mass="6887">NNNSTSSNAPSTTRQISVLDIIVGKSRALTSLQTRGINLTLSGVTNIGTIAMDVPLRPQEVHDLV</sequence>